<dbReference type="SUPFAM" id="SSF52540">
    <property type="entry name" value="P-loop containing nucleoside triphosphate hydrolases"/>
    <property type="match status" value="1"/>
</dbReference>
<dbReference type="InterPro" id="IPR027417">
    <property type="entry name" value="P-loop_NTPase"/>
</dbReference>
<feature type="region of interest" description="Disordered" evidence="1">
    <location>
        <begin position="1"/>
        <end position="24"/>
    </location>
</feature>
<sequence length="309" mass="33773">MITRGPRTAGDGVAGACAPPDPGSKTAERVNWFHAEAFLKELRRISIFCGGFGSGKTEVAVNFTLRMRELGRRVSIADLDIVNLYFRSREVREQLRSQGVEVLIPGGALANADLPVIVPEVKGAIERREDGERRNGDCHQDTKARRGQSSNQAEGEGRKASSEGPVVVLDLGGDPAGARVMASIAEGMRPEDYSSLLVLNSRRPFTATVEEAERMMAGISAAAGINVDRIVVNSHLVEETTPSVIEEGIELGEALARKTGARIAFVAVQRAMLDRFAADKCRYPVMVLDRLMLKPWERSNWIGKYRVQQ</sequence>
<feature type="region of interest" description="Disordered" evidence="1">
    <location>
        <begin position="125"/>
        <end position="166"/>
    </location>
</feature>
<gene>
    <name evidence="2" type="ORF">FJY68_02035</name>
</gene>
<evidence type="ECO:0000313" key="2">
    <source>
        <dbReference type="EMBL" id="MBM3330616.1"/>
    </source>
</evidence>
<feature type="compositionally biased region" description="Basic and acidic residues" evidence="1">
    <location>
        <begin position="125"/>
        <end position="144"/>
    </location>
</feature>
<evidence type="ECO:0000256" key="1">
    <source>
        <dbReference type="SAM" id="MobiDB-lite"/>
    </source>
</evidence>
<organism evidence="2 3">
    <name type="scientific">candidate division WOR-3 bacterium</name>
    <dbReference type="NCBI Taxonomy" id="2052148"/>
    <lineage>
        <taxon>Bacteria</taxon>
        <taxon>Bacteria division WOR-3</taxon>
    </lineage>
</organism>
<dbReference type="EMBL" id="VGIR01000007">
    <property type="protein sequence ID" value="MBM3330616.1"/>
    <property type="molecule type" value="Genomic_DNA"/>
</dbReference>
<dbReference type="Proteomes" id="UP000779900">
    <property type="component" value="Unassembled WGS sequence"/>
</dbReference>
<comment type="caution">
    <text evidence="2">The sequence shown here is derived from an EMBL/GenBank/DDBJ whole genome shotgun (WGS) entry which is preliminary data.</text>
</comment>
<protein>
    <recommendedName>
        <fullName evidence="4">CobQ/CobB/MinD/ParA nucleotide binding domain-containing protein</fullName>
    </recommendedName>
</protein>
<name>A0A937XEH9_UNCW3</name>
<dbReference type="AlphaFoldDB" id="A0A937XEH9"/>
<proteinExistence type="predicted"/>
<evidence type="ECO:0008006" key="4">
    <source>
        <dbReference type="Google" id="ProtNLM"/>
    </source>
</evidence>
<evidence type="ECO:0000313" key="3">
    <source>
        <dbReference type="Proteomes" id="UP000779900"/>
    </source>
</evidence>
<reference evidence="2" key="1">
    <citation type="submission" date="2019-03" db="EMBL/GenBank/DDBJ databases">
        <title>Lake Tanganyika Metagenome-Assembled Genomes (MAGs).</title>
        <authorList>
            <person name="Tran P."/>
        </authorList>
    </citation>
    <scope>NUCLEOTIDE SEQUENCE</scope>
    <source>
        <strain evidence="2">K_DeepCast_150m_m2_040</strain>
    </source>
</reference>
<accession>A0A937XEH9</accession>